<comment type="caution">
    <text evidence="2">The sequence shown here is derived from an EMBL/GenBank/DDBJ whole genome shotgun (WGS) entry which is preliminary data.</text>
</comment>
<gene>
    <name evidence="2" type="primary">dsrE2_8</name>
    <name evidence="2" type="ORF">SDC9_169301</name>
</gene>
<dbReference type="AlphaFoldDB" id="A0A645G804"/>
<dbReference type="InterPro" id="IPR032836">
    <property type="entry name" value="DsrE2-like"/>
</dbReference>
<evidence type="ECO:0000313" key="2">
    <source>
        <dbReference type="EMBL" id="MPN21919.1"/>
    </source>
</evidence>
<keyword evidence="1" id="KW-0812">Transmembrane</keyword>
<feature type="transmembrane region" description="Helical" evidence="1">
    <location>
        <begin position="12"/>
        <end position="37"/>
    </location>
</feature>
<dbReference type="InterPro" id="IPR027396">
    <property type="entry name" value="DsrEFH-like"/>
</dbReference>
<dbReference type="Gene3D" id="3.40.1260.10">
    <property type="entry name" value="DsrEFH-like"/>
    <property type="match status" value="1"/>
</dbReference>
<organism evidence="2">
    <name type="scientific">bioreactor metagenome</name>
    <dbReference type="NCBI Taxonomy" id="1076179"/>
    <lineage>
        <taxon>unclassified sequences</taxon>
        <taxon>metagenomes</taxon>
        <taxon>ecological metagenomes</taxon>
    </lineage>
</organism>
<evidence type="ECO:0000256" key="1">
    <source>
        <dbReference type="SAM" id="Phobius"/>
    </source>
</evidence>
<dbReference type="Pfam" id="PF13686">
    <property type="entry name" value="DrsE_2"/>
    <property type="match status" value="1"/>
</dbReference>
<dbReference type="SUPFAM" id="SSF75169">
    <property type="entry name" value="DsrEFH-like"/>
    <property type="match status" value="1"/>
</dbReference>
<name>A0A645G804_9ZZZZ</name>
<dbReference type="EMBL" id="VSSQ01070019">
    <property type="protein sequence ID" value="MPN21919.1"/>
    <property type="molecule type" value="Genomic_DNA"/>
</dbReference>
<dbReference type="PANTHER" id="PTHR34655:SF2">
    <property type="entry name" value="PEROXIREDOXIN FAMILY PROTEIN"/>
    <property type="match status" value="1"/>
</dbReference>
<keyword evidence="1" id="KW-1133">Transmembrane helix</keyword>
<dbReference type="PANTHER" id="PTHR34655">
    <property type="entry name" value="CONSERVED WITHIN P. AEROPHILUM"/>
    <property type="match status" value="1"/>
</dbReference>
<sequence>MVVFSGDLDKAIASFIIATGAASMGKEVTMFFTFWGLNILKRKDRPKVSKDTMEKMFDVMLPSHTGKLPLSKMNMAGMGPKMIEQIMKKHNVDDLDTLITNAINMGVKVVACSMSMDLMGIKKEEFIDGVELGGVAAYLGATEDSGLNLFI</sequence>
<reference evidence="2" key="1">
    <citation type="submission" date="2019-08" db="EMBL/GenBank/DDBJ databases">
        <authorList>
            <person name="Kucharzyk K."/>
            <person name="Murdoch R.W."/>
            <person name="Higgins S."/>
            <person name="Loffler F."/>
        </authorList>
    </citation>
    <scope>NUCLEOTIDE SEQUENCE</scope>
</reference>
<accession>A0A645G804</accession>
<protein>
    <submittedName>
        <fullName evidence="2">Sulfur carrier protein DsrE2</fullName>
    </submittedName>
</protein>
<keyword evidence="1" id="KW-0472">Membrane</keyword>
<proteinExistence type="predicted"/>